<accession>A0A1Y1Y0Z3</accession>
<feature type="transmembrane region" description="Helical" evidence="1">
    <location>
        <begin position="27"/>
        <end position="44"/>
    </location>
</feature>
<reference evidence="2 3" key="1">
    <citation type="submission" date="2016-07" db="EMBL/GenBank/DDBJ databases">
        <title>Pervasive Adenine N6-methylation of Active Genes in Fungi.</title>
        <authorList>
            <consortium name="DOE Joint Genome Institute"/>
            <person name="Mondo S.J."/>
            <person name="Dannebaum R.O."/>
            <person name="Kuo R.C."/>
            <person name="Labutti K."/>
            <person name="Haridas S."/>
            <person name="Kuo A."/>
            <person name="Salamov A."/>
            <person name="Ahrendt S.R."/>
            <person name="Lipzen A."/>
            <person name="Sullivan W."/>
            <person name="Andreopoulos W.B."/>
            <person name="Clum A."/>
            <person name="Lindquist E."/>
            <person name="Daum C."/>
            <person name="Ramamoorthy G.K."/>
            <person name="Gryganskyi A."/>
            <person name="Culley D."/>
            <person name="Magnuson J.K."/>
            <person name="James T.Y."/>
            <person name="O'Malley M.A."/>
            <person name="Stajich J.E."/>
            <person name="Spatafora J.W."/>
            <person name="Visel A."/>
            <person name="Grigoriev I.V."/>
        </authorList>
    </citation>
    <scope>NUCLEOTIDE SEQUENCE [LARGE SCALE GENOMIC DNA]</scope>
    <source>
        <strain evidence="2 3">CBS 115471</strain>
    </source>
</reference>
<dbReference type="InterPro" id="IPR036259">
    <property type="entry name" value="MFS_trans_sf"/>
</dbReference>
<proteinExistence type="predicted"/>
<feature type="transmembrane region" description="Helical" evidence="1">
    <location>
        <begin position="144"/>
        <end position="161"/>
    </location>
</feature>
<evidence type="ECO:0008006" key="4">
    <source>
        <dbReference type="Google" id="ProtNLM"/>
    </source>
</evidence>
<feature type="transmembrane region" description="Helical" evidence="1">
    <location>
        <begin position="212"/>
        <end position="232"/>
    </location>
</feature>
<dbReference type="AlphaFoldDB" id="A0A1Y1Y0Z3"/>
<protein>
    <recommendedName>
        <fullName evidence="4">Major facilitator superfamily domain-containing protein</fullName>
    </recommendedName>
</protein>
<evidence type="ECO:0000313" key="3">
    <source>
        <dbReference type="Proteomes" id="UP000193144"/>
    </source>
</evidence>
<dbReference type="OrthoDB" id="3797192at2759"/>
<feature type="transmembrane region" description="Helical" evidence="1">
    <location>
        <begin position="238"/>
        <end position="261"/>
    </location>
</feature>
<dbReference type="SUPFAM" id="SSF103473">
    <property type="entry name" value="MFS general substrate transporter"/>
    <property type="match status" value="1"/>
</dbReference>
<comment type="caution">
    <text evidence="2">The sequence shown here is derived from an EMBL/GenBank/DDBJ whole genome shotgun (WGS) entry which is preliminary data.</text>
</comment>
<dbReference type="Proteomes" id="UP000193144">
    <property type="component" value="Unassembled WGS sequence"/>
</dbReference>
<feature type="transmembrane region" description="Helical" evidence="1">
    <location>
        <begin position="167"/>
        <end position="191"/>
    </location>
</feature>
<keyword evidence="1" id="KW-0812">Transmembrane</keyword>
<dbReference type="EMBL" id="MCFA01000442">
    <property type="protein sequence ID" value="ORX91673.1"/>
    <property type="molecule type" value="Genomic_DNA"/>
</dbReference>
<evidence type="ECO:0000313" key="2">
    <source>
        <dbReference type="EMBL" id="ORX91673.1"/>
    </source>
</evidence>
<keyword evidence="1" id="KW-1133">Transmembrane helix</keyword>
<keyword evidence="1" id="KW-0472">Membrane</keyword>
<gene>
    <name evidence="2" type="ORF">BCR34DRAFT_581374</name>
</gene>
<keyword evidence="3" id="KW-1185">Reference proteome</keyword>
<name>A0A1Y1Y0Z3_9PLEO</name>
<evidence type="ECO:0000256" key="1">
    <source>
        <dbReference type="SAM" id="Phobius"/>
    </source>
</evidence>
<feature type="transmembrane region" description="Helical" evidence="1">
    <location>
        <begin position="114"/>
        <end position="132"/>
    </location>
</feature>
<feature type="transmembrane region" description="Helical" evidence="1">
    <location>
        <begin position="74"/>
        <end position="94"/>
    </location>
</feature>
<dbReference type="Gene3D" id="1.20.1250.20">
    <property type="entry name" value="MFS general substrate transporter like domains"/>
    <property type="match status" value="1"/>
</dbReference>
<sequence>MGPLGGLVYTAVAYACLQDSQFKKACYTNGVISAVTLIPAWLWIKPSTLYPRSFPLLKPMNPLNYSPTKDQGGLPALILFFLGYICLFFGLFTWPTFLPLLVASMPSPSWPTHGSIVLMIAFGIAALTAPLATSQYNLRSQGPLNTFILATLLTGLGFLAPSQSPTFLTGAVCAIPFGLGLGAILGLYLRVTSVFLGDIKVGNHRDTAARAAMLMTLAGISATVGVVVTAVVVEMGVWGFQIAMLVNGVVVLFGAVLLWVARWLKAGKKLWYCI</sequence>
<organism evidence="2 3">
    <name type="scientific">Clohesyomyces aquaticus</name>
    <dbReference type="NCBI Taxonomy" id="1231657"/>
    <lineage>
        <taxon>Eukaryota</taxon>
        <taxon>Fungi</taxon>
        <taxon>Dikarya</taxon>
        <taxon>Ascomycota</taxon>
        <taxon>Pezizomycotina</taxon>
        <taxon>Dothideomycetes</taxon>
        <taxon>Pleosporomycetidae</taxon>
        <taxon>Pleosporales</taxon>
        <taxon>Lindgomycetaceae</taxon>
        <taxon>Clohesyomyces</taxon>
    </lineage>
</organism>